<evidence type="ECO:0000256" key="4">
    <source>
        <dbReference type="ARBA" id="ARBA00022840"/>
    </source>
</evidence>
<feature type="compositionally biased region" description="Basic and acidic residues" evidence="5">
    <location>
        <begin position="2407"/>
        <end position="2416"/>
    </location>
</feature>
<organism evidence="9 10">
    <name type="scientific">Vigna mungo</name>
    <name type="common">Black gram</name>
    <name type="synonym">Phaseolus mungo</name>
    <dbReference type="NCBI Taxonomy" id="3915"/>
    <lineage>
        <taxon>Eukaryota</taxon>
        <taxon>Viridiplantae</taxon>
        <taxon>Streptophyta</taxon>
        <taxon>Embryophyta</taxon>
        <taxon>Tracheophyta</taxon>
        <taxon>Spermatophyta</taxon>
        <taxon>Magnoliopsida</taxon>
        <taxon>eudicotyledons</taxon>
        <taxon>Gunneridae</taxon>
        <taxon>Pentapetalae</taxon>
        <taxon>rosids</taxon>
        <taxon>fabids</taxon>
        <taxon>Fabales</taxon>
        <taxon>Fabaceae</taxon>
        <taxon>Papilionoideae</taxon>
        <taxon>50 kb inversion clade</taxon>
        <taxon>NPAAA clade</taxon>
        <taxon>indigoferoid/millettioid clade</taxon>
        <taxon>Phaseoleae</taxon>
        <taxon>Vigna</taxon>
    </lineage>
</organism>
<dbReference type="Gene3D" id="3.40.50.300">
    <property type="entry name" value="P-loop containing nucleotide triphosphate hydrolases"/>
    <property type="match status" value="2"/>
</dbReference>
<evidence type="ECO:0000259" key="6">
    <source>
        <dbReference type="Pfam" id="PF13086"/>
    </source>
</evidence>
<dbReference type="EMBL" id="CP144693">
    <property type="protein sequence ID" value="WVY99616.1"/>
    <property type="molecule type" value="Genomic_DNA"/>
</dbReference>
<protein>
    <recommendedName>
        <fullName evidence="11">P-loop containing nucleoside triphosphate hydrolases superfamily protein</fullName>
    </recommendedName>
</protein>
<dbReference type="Pfam" id="PF13086">
    <property type="entry name" value="AAA_11"/>
    <property type="match status" value="1"/>
</dbReference>
<evidence type="ECO:0000256" key="1">
    <source>
        <dbReference type="ARBA" id="ARBA00022741"/>
    </source>
</evidence>
<feature type="compositionally biased region" description="Basic and acidic residues" evidence="5">
    <location>
        <begin position="2425"/>
        <end position="2436"/>
    </location>
</feature>
<name>A0AAQ3MZ30_VIGMU</name>
<feature type="compositionally biased region" description="Basic and acidic residues" evidence="5">
    <location>
        <begin position="2312"/>
        <end position="2321"/>
    </location>
</feature>
<evidence type="ECO:0000313" key="9">
    <source>
        <dbReference type="EMBL" id="WVY99616.1"/>
    </source>
</evidence>
<dbReference type="InterPro" id="IPR047187">
    <property type="entry name" value="SF1_C_Upf1"/>
</dbReference>
<dbReference type="InterPro" id="IPR041677">
    <property type="entry name" value="DNA2/NAM7_AAA_11"/>
</dbReference>
<gene>
    <name evidence="9" type="ORF">V8G54_025686</name>
</gene>
<dbReference type="InterPro" id="IPR056474">
    <property type="entry name" value="SEN1_barrel"/>
</dbReference>
<feature type="compositionally biased region" description="Basic residues" evidence="5">
    <location>
        <begin position="2476"/>
        <end position="2487"/>
    </location>
</feature>
<sequence length="2487" mass="279559">MECNKINPAISTVMANKLAGRGELLDRWRGIAEEEENDDDDHVDSSNSRNLHLLKQQWFADAYNFLICLPGGSHIWCGFSDIMGPLLETFYNYFKVDCQDSPLRLLWKRISDEMGLCLQCISQHHQAQHMYNTEYESSSIGPLLDVLQKLDCERVTLRLRDVNRKIAGEMYDPACDNAEVVNVLYEVLMFPFLLDFEPLFTEFELFVEAIDNKHELALSGHQQFPGVYALLFCKRSVRSVGYRLAGSMGKIRRATDLEPLQPLLKKFIGCLEADALPVALETSAPRTQLDRVSLWIGIKSLLGFLDPSTFEEGILERYPFFVDIVLNHISGDSLEFSHAVTCLRLLFEMLGCKLWLRSTLSPSVMRNTLIGQCFHTRNEKIHKDIFGLFQPFLQACMDGDLICFFVSLEALQDGELEKQRRYFLYFLLHQVPVSSNFSVLTRKLACQIALHIVHRGYKMNPPCPPFECAHMWGPSLVSSLKDTSLHSSLRQPAFDLIQTIIVSDATALLHSVLNCCTTLSTDCGITDEVIELDDENDDICLPSLPDNKENDNSSSWSHFKVQSGITSQDCRQWICIPMLWVDVLVDINPPVLPISFSKAVFWARSRFPLVEYENSVEMVLPNRSFLSSYAPEISSSFEWKVPTGSDDGGDGNKSKNSVEVLTMSRPLLRTFIRLTAHFLVQIRHGELRSQWTWEPLMSESLILSLLDPNDDVRQFGKSMLEQISDTRGLSSGLKFLCSHKTSLYATIQGLKHAMELVQLDSVLLKFHTLHHFWFLLCKLLKDEGLLAPELPDNTDSVLRMPKFSSQGGFLKQPAFSSLPENVVKNAANVEQRTKEKFGCLLCEKAWHIFCRCLVNGKNFIDYNLCQVFLLFFVVSPEKNLTPTKAGSGIMVAIRKELNPESIQLWVCLILLPAASQGISPPSHGLKTNDNIMENRDVFNLLTSLGEPKCMKKCGYWLFAKNSTTPTRANVLAFTVSCTNTDLQKLVLAPRNVLTELAPSNGNTEQHHKVATEYKHFSGRELPYILYGYKMTCVRLLEILPVLVNKLCLSGDKEMGNLTMVVQNKLNFKWLHDLMEWGKSSLKVVIVYWKRAVTDILNQLKASCDKTSLSTIMTIENLILNDGYTLEELTEQLSRLSVSLSRAGSHNSKEETVNSESLVSERLPFEKGCFTSDVHSSSMEYIDLKNLDSKIVIGNKSTDSVIILSDDEVEPKVSSKKDILSVGDDVHHISDGNIGPHDFGTRLPAADPSNQNVSFIKTLKKRKESFQKKASFGNLNDKPVVTSFIDSEGSDSCRKEASSKSKDMDNLTKLSDEGANAKNMNKTRRSMAPKTVDTVSSTCSKTLCDQGADSDPLETALKSVGRVQLHVPKPTILKRQVIQLKTPIENKSGYLRKLEDPMKRFRPPRLDDWYKAILEIDYFATIGLSSKRKDENQTVNKLKEVPVYFQSPEQYVEIFQPLVLEEFKAQLQNSFLEMSSWEEMLHGVLSVMSIERIDDFHIVRCVHDDGDSAKCRSFAENDFLLLTKDPPQKSSHDVHMVGKVERREKDNKRGSSIILIKFYFQNGSLRLNQARRNLTERSKWHVCRIMSITPQMREFHALSSIKDIPLLPLILNPVNNSLCFNECTEVDLTDLCQSLQQTLRSTFNVSQLQAISVAIGRAKAKKTIELCLIQGPPGTGKTRTIVAIVSALLASQPKMSCLKNPSGENLYQNSSTYSRPKVSQNAAIARAWQDAALARQLANDMQNSSTSFGNYVRQRVLICAQSNAAVDELVARISSHGLYGSNGKMYKPYLLRVGNAKTVHSNSLPFFIDTLVDQRVAEERMHSIAVNSDLGVDSSAMLRSKLEKLVDSIRFYEAKRANSKDQNSNAKSHLYNDSLRTNEKEMSETEIEMELRKLYDKKRQIYKDLCSVQTQEKKANEETKALRNKLRKAILKEAEIVVTTLSGCGGDLYGVCSERMLNSKFGGTSEHTLFDAVVIDEAAQALEPATLIPLQLLKSSGTKCIMVGDPKQLPATVLSNVASKFLYECSMFERLQKAGHPVIMLTEQYRMHPEICKFPSLHFYDNKLLNGSQMSNKSAPFHQINGLGPYVFYDIIDGQEVRGKSSGVMSLCNEHEADAAVEVLKLFKKRYPAEFVGGRIGVITPYKSQLSLLRSRFLNAFGSLSAADIEFNTVDGFQGREVDILLLSTVRAAHSGVTASVANSNSIGFVADVRRMNVALTRAKLSLWILGNARTLQTNQNWAALVKDAEKRNLIMRAKMPYHSMFKTDKNNCFVENFDNHARPLKHEKKVKDSDQNKILLHGKDTVETKKKRVASEVWDRNKGNGDENSSSALGKYAPCKGRKSEDEHFSITKDMGNKTLGKRQLKFQQSRNNLDFPVEEASGGQKVSKRPTLHSGGNRSSSTEISVSSMKDSHKEKDAVDQGTASNKIKVDEVSKRKQQREAVDAILYSSLISTKKEDTVTKVSAKRPFSSSVASRSIKPSKSKSGKLLP</sequence>
<evidence type="ECO:0000256" key="3">
    <source>
        <dbReference type="ARBA" id="ARBA00022806"/>
    </source>
</evidence>
<evidence type="ECO:0008006" key="11">
    <source>
        <dbReference type="Google" id="ProtNLM"/>
    </source>
</evidence>
<dbReference type="GO" id="GO:0004386">
    <property type="term" value="F:helicase activity"/>
    <property type="evidence" value="ECO:0007669"/>
    <property type="project" value="UniProtKB-KW"/>
</dbReference>
<feature type="domain" description="DNA2/NAM7 helicase helicase" evidence="6">
    <location>
        <begin position="1642"/>
        <end position="2015"/>
    </location>
</feature>
<reference evidence="9 10" key="1">
    <citation type="journal article" date="2023" name="Life. Sci Alliance">
        <title>Evolutionary insights into 3D genome organization and epigenetic landscape of Vigna mungo.</title>
        <authorList>
            <person name="Junaid A."/>
            <person name="Singh B."/>
            <person name="Bhatia S."/>
        </authorList>
    </citation>
    <scope>NUCLEOTIDE SEQUENCE [LARGE SCALE GENOMIC DNA]</scope>
    <source>
        <strain evidence="9">Urdbean</strain>
    </source>
</reference>
<dbReference type="InterPro" id="IPR045055">
    <property type="entry name" value="DNA2/NAM7-like"/>
</dbReference>
<keyword evidence="4" id="KW-0067">ATP-binding</keyword>
<keyword evidence="1" id="KW-0547">Nucleotide-binding</keyword>
<feature type="domain" description="DNA2/NAM7 helicase-like C-terminal" evidence="7">
    <location>
        <begin position="2022"/>
        <end position="2228"/>
    </location>
</feature>
<feature type="compositionally biased region" description="Polar residues" evidence="5">
    <location>
        <begin position="2391"/>
        <end position="2406"/>
    </location>
</feature>
<proteinExistence type="predicted"/>
<dbReference type="GO" id="GO:0005524">
    <property type="term" value="F:ATP binding"/>
    <property type="evidence" value="ECO:0007669"/>
    <property type="project" value="UniProtKB-KW"/>
</dbReference>
<evidence type="ECO:0000259" key="7">
    <source>
        <dbReference type="Pfam" id="PF13087"/>
    </source>
</evidence>
<feature type="region of interest" description="Disordered" evidence="5">
    <location>
        <begin position="1285"/>
        <end position="1331"/>
    </location>
</feature>
<dbReference type="GO" id="GO:0005694">
    <property type="term" value="C:chromosome"/>
    <property type="evidence" value="ECO:0007669"/>
    <property type="project" value="UniProtKB-ARBA"/>
</dbReference>
<evidence type="ECO:0000313" key="10">
    <source>
        <dbReference type="Proteomes" id="UP001374535"/>
    </source>
</evidence>
<evidence type="ECO:0000256" key="5">
    <source>
        <dbReference type="SAM" id="MobiDB-lite"/>
    </source>
</evidence>
<keyword evidence="3" id="KW-0347">Helicase</keyword>
<dbReference type="CDD" id="cd18808">
    <property type="entry name" value="SF1_C_Upf1"/>
    <property type="match status" value="1"/>
</dbReference>
<feature type="region of interest" description="Disordered" evidence="5">
    <location>
        <begin position="2365"/>
        <end position="2436"/>
    </location>
</feature>
<dbReference type="PANTHER" id="PTHR10887">
    <property type="entry name" value="DNA2/NAM7 HELICASE FAMILY"/>
    <property type="match status" value="1"/>
</dbReference>
<feature type="compositionally biased region" description="Basic and acidic residues" evidence="5">
    <location>
        <begin position="1290"/>
        <end position="1311"/>
    </location>
</feature>
<dbReference type="Proteomes" id="UP001374535">
    <property type="component" value="Chromosome 8"/>
</dbReference>
<dbReference type="CDD" id="cd18042">
    <property type="entry name" value="DEXXQc_SETX"/>
    <property type="match status" value="1"/>
</dbReference>
<dbReference type="InterPro" id="IPR027417">
    <property type="entry name" value="P-loop_NTPase"/>
</dbReference>
<dbReference type="Pfam" id="PF23576">
    <property type="entry name" value="SEN1_barrel"/>
    <property type="match status" value="1"/>
</dbReference>
<feature type="region of interest" description="Disordered" evidence="5">
    <location>
        <begin position="2312"/>
        <end position="2343"/>
    </location>
</feature>
<keyword evidence="10" id="KW-1185">Reference proteome</keyword>
<dbReference type="FunFam" id="3.40.50.300:FF:000326">
    <property type="entry name" value="P-loop containing nucleoside triphosphate hydrolase"/>
    <property type="match status" value="1"/>
</dbReference>
<dbReference type="InterPro" id="IPR041679">
    <property type="entry name" value="DNA2/NAM7-like_C"/>
</dbReference>
<accession>A0AAQ3MZ30</accession>
<feature type="region of interest" description="Disordered" evidence="5">
    <location>
        <begin position="2454"/>
        <end position="2487"/>
    </location>
</feature>
<dbReference type="Pfam" id="PF13087">
    <property type="entry name" value="AAA_12"/>
    <property type="match status" value="1"/>
</dbReference>
<dbReference type="GO" id="GO:0016787">
    <property type="term" value="F:hydrolase activity"/>
    <property type="evidence" value="ECO:0007669"/>
    <property type="project" value="UniProtKB-KW"/>
</dbReference>
<dbReference type="PANTHER" id="PTHR10887:SF495">
    <property type="entry name" value="HELICASE SENATAXIN ISOFORM X1-RELATED"/>
    <property type="match status" value="1"/>
</dbReference>
<feature type="domain" description="Helicase SEN1 beta-barrel" evidence="8">
    <location>
        <begin position="1484"/>
        <end position="1584"/>
    </location>
</feature>
<evidence type="ECO:0000256" key="2">
    <source>
        <dbReference type="ARBA" id="ARBA00022801"/>
    </source>
</evidence>
<dbReference type="SUPFAM" id="SSF52540">
    <property type="entry name" value="P-loop containing nucleoside triphosphate hydrolases"/>
    <property type="match status" value="1"/>
</dbReference>
<keyword evidence="2" id="KW-0378">Hydrolase</keyword>
<evidence type="ECO:0000259" key="8">
    <source>
        <dbReference type="Pfam" id="PF23576"/>
    </source>
</evidence>